<dbReference type="PANTHER" id="PTHR30204:SF97">
    <property type="entry name" value="MERR FAMILY REGULATORY PROTEIN"/>
    <property type="match status" value="1"/>
</dbReference>
<dbReference type="PROSITE" id="PS00552">
    <property type="entry name" value="HTH_MERR_1"/>
    <property type="match status" value="1"/>
</dbReference>
<evidence type="ECO:0000313" key="5">
    <source>
        <dbReference type="Proteomes" id="UP000245412"/>
    </source>
</evidence>
<dbReference type="AlphaFoldDB" id="A0AB73T5I0"/>
<evidence type="ECO:0000256" key="1">
    <source>
        <dbReference type="ARBA" id="ARBA00023125"/>
    </source>
</evidence>
<protein>
    <submittedName>
        <fullName evidence="4">MerR family transcriptional regulator</fullName>
    </submittedName>
</protein>
<dbReference type="PANTHER" id="PTHR30204">
    <property type="entry name" value="REDOX-CYCLING DRUG-SENSING TRANSCRIPTIONAL ACTIVATOR SOXR"/>
    <property type="match status" value="1"/>
</dbReference>
<sequence length="275" mass="31731">MLKIGDFSKLSRISIRMLRHYDDIGLLVPNEVDSFTGYRYYLESQLPRAGQIQALKGMGFGLAMIGKILDKYDDPQELEHFLLLKKEELEEESREARRRMQVIDSTIRWLRKDGNMSGYEVTLKTMPKRYVASLRDVIPSYDCEGTLWQRMNDEIRSQNVRPAVPCYGLAIFHDEGFKESDVDVEVQSAVEGTYEDTEHVRFKTVEEVQIASATYKGGYDQLTKVNRAVADWVSENGYDYDGASFCIYHVSPYNAKTPDDLVTEVCYPVKKKEKR</sequence>
<accession>A0AB73T5I0</accession>
<name>A0AB73T5I0_9FIRM</name>
<dbReference type="GO" id="GO:0003677">
    <property type="term" value="F:DNA binding"/>
    <property type="evidence" value="ECO:0007669"/>
    <property type="project" value="UniProtKB-KW"/>
</dbReference>
<dbReference type="RefSeq" id="WP_109625714.1">
    <property type="nucleotide sequence ID" value="NZ_JANKBI010000008.1"/>
</dbReference>
<dbReference type="InterPro" id="IPR011256">
    <property type="entry name" value="Reg_factor_effector_dom_sf"/>
</dbReference>
<gene>
    <name evidence="4" type="ORF">C7383_1047</name>
</gene>
<dbReference type="Gene3D" id="3.20.80.10">
    <property type="entry name" value="Regulatory factor, effector binding domain"/>
    <property type="match status" value="1"/>
</dbReference>
<dbReference type="Pfam" id="PF06445">
    <property type="entry name" value="GyrI-like"/>
    <property type="match status" value="1"/>
</dbReference>
<dbReference type="CDD" id="cd01107">
    <property type="entry name" value="HTH_BmrR"/>
    <property type="match status" value="1"/>
</dbReference>
<feature type="domain" description="HTH merR-type" evidence="3">
    <location>
        <begin position="1"/>
        <end position="71"/>
    </location>
</feature>
<dbReference type="Pfam" id="PF00376">
    <property type="entry name" value="MerR"/>
    <property type="match status" value="1"/>
</dbReference>
<comment type="caution">
    <text evidence="4">The sequence shown here is derived from an EMBL/GenBank/DDBJ whole genome shotgun (WGS) entry which is preliminary data.</text>
</comment>
<dbReference type="InterPro" id="IPR000551">
    <property type="entry name" value="MerR-type_HTH_dom"/>
</dbReference>
<dbReference type="SMART" id="SM00871">
    <property type="entry name" value="AraC_E_bind"/>
    <property type="match status" value="1"/>
</dbReference>
<keyword evidence="5" id="KW-1185">Reference proteome</keyword>
<dbReference type="PROSITE" id="PS50937">
    <property type="entry name" value="HTH_MERR_2"/>
    <property type="match status" value="1"/>
</dbReference>
<dbReference type="InterPro" id="IPR009061">
    <property type="entry name" value="DNA-bd_dom_put_sf"/>
</dbReference>
<dbReference type="SUPFAM" id="SSF55136">
    <property type="entry name" value="Probable bacterial effector-binding domain"/>
    <property type="match status" value="1"/>
</dbReference>
<dbReference type="SUPFAM" id="SSF46955">
    <property type="entry name" value="Putative DNA-binding domain"/>
    <property type="match status" value="1"/>
</dbReference>
<feature type="coiled-coil region" evidence="2">
    <location>
        <begin position="79"/>
        <end position="106"/>
    </location>
</feature>
<dbReference type="Gene3D" id="1.10.1660.10">
    <property type="match status" value="1"/>
</dbReference>
<reference evidence="4 5" key="1">
    <citation type="submission" date="2018-05" db="EMBL/GenBank/DDBJ databases">
        <authorList>
            <person name="Goeker M."/>
            <person name="Huntemann M."/>
            <person name="Clum A."/>
            <person name="Pillay M."/>
            <person name="Palaniappan K."/>
            <person name="Varghese N."/>
            <person name="Mikhailova N."/>
            <person name="Stamatis D."/>
            <person name="Reddy T."/>
            <person name="Daum C."/>
            <person name="Shapiro N."/>
            <person name="Ivanova N."/>
            <person name="Kyrpides N."/>
            <person name="Woyke T."/>
        </authorList>
    </citation>
    <scope>NUCLEOTIDE SEQUENCE [LARGE SCALE GENOMIC DNA]</scope>
    <source>
        <strain evidence="4 5">DSM 26524</strain>
    </source>
</reference>
<dbReference type="Proteomes" id="UP000245412">
    <property type="component" value="Unassembled WGS sequence"/>
</dbReference>
<dbReference type="InterPro" id="IPR047057">
    <property type="entry name" value="MerR_fam"/>
</dbReference>
<keyword evidence="1" id="KW-0238">DNA-binding</keyword>
<dbReference type="EMBL" id="QGGY01000004">
    <property type="protein sequence ID" value="PWJ76562.1"/>
    <property type="molecule type" value="Genomic_DNA"/>
</dbReference>
<dbReference type="InterPro" id="IPR029442">
    <property type="entry name" value="GyrI-like"/>
</dbReference>
<keyword evidence="2" id="KW-0175">Coiled coil</keyword>
<proteinExistence type="predicted"/>
<evidence type="ECO:0000259" key="3">
    <source>
        <dbReference type="PROSITE" id="PS50937"/>
    </source>
</evidence>
<evidence type="ECO:0000313" key="4">
    <source>
        <dbReference type="EMBL" id="PWJ76562.1"/>
    </source>
</evidence>
<dbReference type="InterPro" id="IPR010499">
    <property type="entry name" value="AraC_E-bd"/>
</dbReference>
<dbReference type="SMART" id="SM00422">
    <property type="entry name" value="HTH_MERR"/>
    <property type="match status" value="1"/>
</dbReference>
<organism evidence="4 5">
    <name type="scientific">Murimonas intestini</name>
    <dbReference type="NCBI Taxonomy" id="1337051"/>
    <lineage>
        <taxon>Bacteria</taxon>
        <taxon>Bacillati</taxon>
        <taxon>Bacillota</taxon>
        <taxon>Clostridia</taxon>
        <taxon>Lachnospirales</taxon>
        <taxon>Lachnospiraceae</taxon>
        <taxon>Murimonas</taxon>
    </lineage>
</organism>
<evidence type="ECO:0000256" key="2">
    <source>
        <dbReference type="SAM" id="Coils"/>
    </source>
</evidence>
<dbReference type="GO" id="GO:0003700">
    <property type="term" value="F:DNA-binding transcription factor activity"/>
    <property type="evidence" value="ECO:0007669"/>
    <property type="project" value="InterPro"/>
</dbReference>